<proteinExistence type="predicted"/>
<sequence>MTAVTCGVWCVVCGCSLLLLLSLYSYRSFALIIFLSHLTGSFLSLLRHAECFLMSSFMYLLLCFSFSLGYLFFTCS</sequence>
<feature type="transmembrane region" description="Helical" evidence="1">
    <location>
        <begin position="52"/>
        <end position="73"/>
    </location>
</feature>
<evidence type="ECO:0000313" key="3">
    <source>
        <dbReference type="Proteomes" id="UP001174934"/>
    </source>
</evidence>
<reference evidence="2" key="1">
    <citation type="submission" date="2023-06" db="EMBL/GenBank/DDBJ databases">
        <title>Genome-scale phylogeny and comparative genomics of the fungal order Sordariales.</title>
        <authorList>
            <consortium name="Lawrence Berkeley National Laboratory"/>
            <person name="Hensen N."/>
            <person name="Bonometti L."/>
            <person name="Westerberg I."/>
            <person name="Brannstrom I.O."/>
            <person name="Guillou S."/>
            <person name="Cros-Aarteil S."/>
            <person name="Calhoun S."/>
            <person name="Haridas S."/>
            <person name="Kuo A."/>
            <person name="Mondo S."/>
            <person name="Pangilinan J."/>
            <person name="Riley R."/>
            <person name="LaButti K."/>
            <person name="Andreopoulos B."/>
            <person name="Lipzen A."/>
            <person name="Chen C."/>
            <person name="Yanf M."/>
            <person name="Daum C."/>
            <person name="Ng V."/>
            <person name="Clum A."/>
            <person name="Steindorff A."/>
            <person name="Ohm R."/>
            <person name="Martin F."/>
            <person name="Silar P."/>
            <person name="Natvig D."/>
            <person name="Lalanne C."/>
            <person name="Gautier V."/>
            <person name="Ament-velasquez S.L."/>
            <person name="Kruys A."/>
            <person name="Hutchinson M.I."/>
            <person name="Powell A.J."/>
            <person name="Barry K."/>
            <person name="Miller A.N."/>
            <person name="Grigoriev I.V."/>
            <person name="Debuchy R."/>
            <person name="Gladieux P."/>
            <person name="Thoren M.H."/>
            <person name="Johannesson H."/>
        </authorList>
    </citation>
    <scope>NUCLEOTIDE SEQUENCE</scope>
    <source>
        <strain evidence="2">SMH3391-2</strain>
    </source>
</reference>
<keyword evidence="1" id="KW-1133">Transmembrane helix</keyword>
<comment type="caution">
    <text evidence="2">The sequence shown here is derived from an EMBL/GenBank/DDBJ whole genome shotgun (WGS) entry which is preliminary data.</text>
</comment>
<dbReference type="AlphaFoldDB" id="A0AA39TQH2"/>
<name>A0AA39TQH2_9PEZI</name>
<protein>
    <submittedName>
        <fullName evidence="2">Uncharacterized protein</fullName>
    </submittedName>
</protein>
<dbReference type="EMBL" id="JAULSR010000014">
    <property type="protein sequence ID" value="KAK0609362.1"/>
    <property type="molecule type" value="Genomic_DNA"/>
</dbReference>
<feature type="transmembrane region" description="Helical" evidence="1">
    <location>
        <begin position="29"/>
        <end position="46"/>
    </location>
</feature>
<evidence type="ECO:0000313" key="2">
    <source>
        <dbReference type="EMBL" id="KAK0609362.1"/>
    </source>
</evidence>
<evidence type="ECO:0000256" key="1">
    <source>
        <dbReference type="SAM" id="Phobius"/>
    </source>
</evidence>
<organism evidence="2 3">
    <name type="scientific">Bombardia bombarda</name>
    <dbReference type="NCBI Taxonomy" id="252184"/>
    <lineage>
        <taxon>Eukaryota</taxon>
        <taxon>Fungi</taxon>
        <taxon>Dikarya</taxon>
        <taxon>Ascomycota</taxon>
        <taxon>Pezizomycotina</taxon>
        <taxon>Sordariomycetes</taxon>
        <taxon>Sordariomycetidae</taxon>
        <taxon>Sordariales</taxon>
        <taxon>Lasiosphaeriaceae</taxon>
        <taxon>Bombardia</taxon>
    </lineage>
</organism>
<keyword evidence="3" id="KW-1185">Reference proteome</keyword>
<accession>A0AA39TQH2</accession>
<feature type="transmembrane region" description="Helical" evidence="1">
    <location>
        <begin position="6"/>
        <end position="24"/>
    </location>
</feature>
<gene>
    <name evidence="2" type="ORF">B0T17DRAFT_546885</name>
</gene>
<keyword evidence="1" id="KW-0472">Membrane</keyword>
<dbReference type="Proteomes" id="UP001174934">
    <property type="component" value="Unassembled WGS sequence"/>
</dbReference>
<keyword evidence="1" id="KW-0812">Transmembrane</keyword>